<dbReference type="OrthoDB" id="333365at2759"/>
<reference evidence="3 4" key="1">
    <citation type="submission" date="2014-03" db="EMBL/GenBank/DDBJ databases">
        <authorList>
            <person name="Sibley D."/>
            <person name="Venepally P."/>
            <person name="Karamycheva S."/>
            <person name="Hadjithomas M."/>
            <person name="Khan A."/>
            <person name="Brunk B."/>
            <person name="Roos D."/>
            <person name="Caler E."/>
            <person name="Lorenzi H."/>
        </authorList>
    </citation>
    <scope>NUCLEOTIDE SEQUENCE [LARGE SCALE GENOMIC DNA]</scope>
    <source>
        <strain evidence="4">p89</strain>
    </source>
</reference>
<proteinExistence type="predicted"/>
<feature type="region of interest" description="Disordered" evidence="1">
    <location>
        <begin position="154"/>
        <end position="178"/>
    </location>
</feature>
<name>A0A086JSR0_TOXGO</name>
<dbReference type="AlphaFoldDB" id="A0A086JSR0"/>
<keyword evidence="2" id="KW-0732">Signal</keyword>
<feature type="signal peptide" evidence="2">
    <location>
        <begin position="1"/>
        <end position="29"/>
    </location>
</feature>
<dbReference type="VEuPathDB" id="ToxoDB:TGP89_262560"/>
<evidence type="ECO:0008006" key="5">
    <source>
        <dbReference type="Google" id="ProtNLM"/>
    </source>
</evidence>
<dbReference type="EMBL" id="AEYI02001617">
    <property type="protein sequence ID" value="KFG35178.1"/>
    <property type="molecule type" value="Genomic_DNA"/>
</dbReference>
<evidence type="ECO:0000256" key="1">
    <source>
        <dbReference type="SAM" id="MobiDB-lite"/>
    </source>
</evidence>
<comment type="caution">
    <text evidence="3">The sequence shown here is derived from an EMBL/GenBank/DDBJ whole genome shotgun (WGS) entry which is preliminary data.</text>
</comment>
<gene>
    <name evidence="3" type="ORF">TGP89_262560</name>
</gene>
<feature type="compositionally biased region" description="Low complexity" evidence="1">
    <location>
        <begin position="163"/>
        <end position="176"/>
    </location>
</feature>
<organism evidence="3 4">
    <name type="scientific">Toxoplasma gondii p89</name>
    <dbReference type="NCBI Taxonomy" id="943119"/>
    <lineage>
        <taxon>Eukaryota</taxon>
        <taxon>Sar</taxon>
        <taxon>Alveolata</taxon>
        <taxon>Apicomplexa</taxon>
        <taxon>Conoidasida</taxon>
        <taxon>Coccidia</taxon>
        <taxon>Eucoccidiorida</taxon>
        <taxon>Eimeriorina</taxon>
        <taxon>Sarcocystidae</taxon>
        <taxon>Toxoplasma</taxon>
    </lineage>
</organism>
<feature type="region of interest" description="Disordered" evidence="1">
    <location>
        <begin position="51"/>
        <end position="119"/>
    </location>
</feature>
<evidence type="ECO:0000313" key="4">
    <source>
        <dbReference type="Proteomes" id="UP000028828"/>
    </source>
</evidence>
<evidence type="ECO:0000256" key="2">
    <source>
        <dbReference type="SAM" id="SignalP"/>
    </source>
</evidence>
<evidence type="ECO:0000313" key="3">
    <source>
        <dbReference type="EMBL" id="KFG35178.1"/>
    </source>
</evidence>
<sequence length="283" mass="29006">MQTSLAPGAKWPVLLLAALAALLPHSATAHATAQLHQNVLSTTARPARCSAQHPEVCSSSPSAKSEAETSKLSAVPKAKTGGEGPSVSAGRGDWERCRAASSSLSSQRTLGPGVHSSSACNPAASPLPPLALAEVEKAPAAAATAALDLTTEARSGAAAQQGRWSSTPPAAARATAGSLTDAPKQVTFMEALGRAAAAEAAALGGGAWNFNTWGLGAFFGGDAPGQKVEKKAEKNEAEEKEKASSLWGGDWREAVSDFFAKVDKRMDEANGMLHYTDLYGFLV</sequence>
<dbReference type="Proteomes" id="UP000028828">
    <property type="component" value="Unassembled WGS sequence"/>
</dbReference>
<feature type="compositionally biased region" description="Polar residues" evidence="1">
    <location>
        <begin position="100"/>
        <end position="119"/>
    </location>
</feature>
<feature type="chain" id="PRO_5001808534" description="Transmembrane protein" evidence="2">
    <location>
        <begin position="30"/>
        <end position="283"/>
    </location>
</feature>
<accession>A0A086JSR0</accession>
<protein>
    <recommendedName>
        <fullName evidence="5">Transmembrane protein</fullName>
    </recommendedName>
</protein>